<dbReference type="Pfam" id="PF17917">
    <property type="entry name" value="RT_RNaseH"/>
    <property type="match status" value="1"/>
</dbReference>
<reference evidence="8 9" key="1">
    <citation type="journal article" date="2015" name="Proc. Natl. Acad. Sci. U.S.A.">
        <title>The resurrection genome of Boea hygrometrica: A blueprint for survival of dehydration.</title>
        <authorList>
            <person name="Xiao L."/>
            <person name="Yang G."/>
            <person name="Zhang L."/>
            <person name="Yang X."/>
            <person name="Zhao S."/>
            <person name="Ji Z."/>
            <person name="Zhou Q."/>
            <person name="Hu M."/>
            <person name="Wang Y."/>
            <person name="Chen M."/>
            <person name="Xu Y."/>
            <person name="Jin H."/>
            <person name="Xiao X."/>
            <person name="Hu G."/>
            <person name="Bao F."/>
            <person name="Hu Y."/>
            <person name="Wan P."/>
            <person name="Li L."/>
            <person name="Deng X."/>
            <person name="Kuang T."/>
            <person name="Xiang C."/>
            <person name="Zhu J.K."/>
            <person name="Oliver M.J."/>
            <person name="He Y."/>
        </authorList>
    </citation>
    <scope>NUCLEOTIDE SEQUENCE [LARGE SCALE GENOMIC DNA]</scope>
    <source>
        <strain evidence="9">cv. XS01</strain>
    </source>
</reference>
<keyword evidence="9" id="KW-1185">Reference proteome</keyword>
<evidence type="ECO:0000259" key="7">
    <source>
        <dbReference type="Pfam" id="PF17917"/>
    </source>
</evidence>
<evidence type="ECO:0000256" key="6">
    <source>
        <dbReference type="ARBA" id="ARBA00022918"/>
    </source>
</evidence>
<keyword evidence="3" id="KW-0540">Nuclease</keyword>
<proteinExistence type="predicted"/>
<evidence type="ECO:0000256" key="1">
    <source>
        <dbReference type="ARBA" id="ARBA00022679"/>
    </source>
</evidence>
<keyword evidence="4" id="KW-0255">Endonuclease</keyword>
<dbReference type="InterPro" id="IPR043502">
    <property type="entry name" value="DNA/RNA_pol_sf"/>
</dbReference>
<dbReference type="InterPro" id="IPR041373">
    <property type="entry name" value="RT_RNaseH"/>
</dbReference>
<evidence type="ECO:0000256" key="5">
    <source>
        <dbReference type="ARBA" id="ARBA00022801"/>
    </source>
</evidence>
<dbReference type="OrthoDB" id="1000633at2759"/>
<dbReference type="EMBL" id="KQ999561">
    <property type="protein sequence ID" value="KZV41283.1"/>
    <property type="molecule type" value="Genomic_DNA"/>
</dbReference>
<feature type="domain" description="Reverse transcriptase RNase H-like" evidence="7">
    <location>
        <begin position="3"/>
        <end position="60"/>
    </location>
</feature>
<evidence type="ECO:0000256" key="4">
    <source>
        <dbReference type="ARBA" id="ARBA00022759"/>
    </source>
</evidence>
<organism evidence="8 9">
    <name type="scientific">Dorcoceras hygrometricum</name>
    <dbReference type="NCBI Taxonomy" id="472368"/>
    <lineage>
        <taxon>Eukaryota</taxon>
        <taxon>Viridiplantae</taxon>
        <taxon>Streptophyta</taxon>
        <taxon>Embryophyta</taxon>
        <taxon>Tracheophyta</taxon>
        <taxon>Spermatophyta</taxon>
        <taxon>Magnoliopsida</taxon>
        <taxon>eudicotyledons</taxon>
        <taxon>Gunneridae</taxon>
        <taxon>Pentapetalae</taxon>
        <taxon>asterids</taxon>
        <taxon>lamiids</taxon>
        <taxon>Lamiales</taxon>
        <taxon>Gesneriaceae</taxon>
        <taxon>Didymocarpoideae</taxon>
        <taxon>Trichosporeae</taxon>
        <taxon>Loxocarpinae</taxon>
        <taxon>Dorcoceras</taxon>
    </lineage>
</organism>
<dbReference type="SUPFAM" id="SSF56672">
    <property type="entry name" value="DNA/RNA polymerases"/>
    <property type="match status" value="1"/>
</dbReference>
<dbReference type="AlphaFoldDB" id="A0A2Z7CA04"/>
<evidence type="ECO:0000313" key="9">
    <source>
        <dbReference type="Proteomes" id="UP000250235"/>
    </source>
</evidence>
<gene>
    <name evidence="8" type="ORF">F511_37394</name>
</gene>
<evidence type="ECO:0000313" key="8">
    <source>
        <dbReference type="EMBL" id="KZV41283.1"/>
    </source>
</evidence>
<keyword evidence="1" id="KW-0808">Transferase</keyword>
<evidence type="ECO:0000256" key="3">
    <source>
        <dbReference type="ARBA" id="ARBA00022722"/>
    </source>
</evidence>
<dbReference type="GO" id="GO:0004519">
    <property type="term" value="F:endonuclease activity"/>
    <property type="evidence" value="ECO:0007669"/>
    <property type="project" value="UniProtKB-KW"/>
</dbReference>
<keyword evidence="6" id="KW-0695">RNA-directed DNA polymerase</keyword>
<dbReference type="GO" id="GO:0003964">
    <property type="term" value="F:RNA-directed DNA polymerase activity"/>
    <property type="evidence" value="ECO:0007669"/>
    <property type="project" value="UniProtKB-KW"/>
</dbReference>
<protein>
    <recommendedName>
        <fullName evidence="7">Reverse transcriptase RNase H-like domain-containing protein</fullName>
    </recommendedName>
</protein>
<dbReference type="Proteomes" id="UP000250235">
    <property type="component" value="Unassembled WGS sequence"/>
</dbReference>
<sequence length="116" mass="13483">MQEVHPIAQEIRKLNEMKRRYTVQENDMTTIIHFLQVWCHYLLGARFIIKTENIATNYFQARFLVDFDYVQEFGPKKANVVADISSRKSKLASNSTVLGDLPTRIKEGLEHDLVAK</sequence>
<dbReference type="GO" id="GO:0016787">
    <property type="term" value="F:hydrolase activity"/>
    <property type="evidence" value="ECO:0007669"/>
    <property type="project" value="UniProtKB-KW"/>
</dbReference>
<evidence type="ECO:0000256" key="2">
    <source>
        <dbReference type="ARBA" id="ARBA00022695"/>
    </source>
</evidence>
<name>A0A2Z7CA04_9LAMI</name>
<accession>A0A2Z7CA04</accession>
<keyword evidence="5" id="KW-0378">Hydrolase</keyword>
<keyword evidence="2" id="KW-0548">Nucleotidyltransferase</keyword>